<sequence>MTTPAIRALKASNPRRRITLLTSSAGVAAASLVPEIDEVMVYDAPWLKATAPRLNSRPEYEMAEHLRLLNFDGAIIFTVYSQNPLPSAFLCYLADIPLRLAHCHENPYQLLTDWVKDPEPEKFVRHEVQRQLNLVGTIGCYTDDERLSLRVPNEALAVVEGILQNIGIDKQRPLIVIHPGATAASRRYPPEKFALVARTLAMDMGMQVVFTGTESEQELVAEIEKAMMAADAIAKGFYQKIAVTDDLSPKSAAVHSLVGYLNLSELAALLQLSSLLISNNTGPVHIAAAVGTPVVDLYALTNPQHTPWGIPNRVLFHDVPCKYCYKSICPEGHHQCLSLVTPESVVDAACELLQIQVEKELAIQS</sequence>
<dbReference type="Proteomes" id="UP000268857">
    <property type="component" value="Unassembled WGS sequence"/>
</dbReference>
<dbReference type="NCBIfam" id="TIGR02195">
    <property type="entry name" value="heptsyl_trn_II"/>
    <property type="match status" value="1"/>
</dbReference>
<organism evidence="6 7">
    <name type="scientific">Chlorogloeopsis fritschii PCC 6912</name>
    <dbReference type="NCBI Taxonomy" id="211165"/>
    <lineage>
        <taxon>Bacteria</taxon>
        <taxon>Bacillati</taxon>
        <taxon>Cyanobacteriota</taxon>
        <taxon>Cyanophyceae</taxon>
        <taxon>Nostocales</taxon>
        <taxon>Chlorogloeopsidaceae</taxon>
        <taxon>Chlorogloeopsis</taxon>
    </lineage>
</organism>
<keyword evidence="7" id="KW-1185">Reference proteome</keyword>
<keyword evidence="2" id="KW-0808">Transferase</keyword>
<proteinExistence type="inferred from homology"/>
<reference evidence="6 7" key="1">
    <citation type="journal article" date="2019" name="Genome Biol. Evol.">
        <title>Day and night: Metabolic profiles and evolutionary relationships of six axenic non-marine cyanobacteria.</title>
        <authorList>
            <person name="Will S.E."/>
            <person name="Henke P."/>
            <person name="Boedeker C."/>
            <person name="Huang S."/>
            <person name="Brinkmann H."/>
            <person name="Rohde M."/>
            <person name="Jarek M."/>
            <person name="Friedl T."/>
            <person name="Seufert S."/>
            <person name="Schumacher M."/>
            <person name="Overmann J."/>
            <person name="Neumann-Schaal M."/>
            <person name="Petersen J."/>
        </authorList>
    </citation>
    <scope>NUCLEOTIDE SEQUENCE [LARGE SCALE GENOMIC DNA]</scope>
    <source>
        <strain evidence="6 7">PCC 6912</strain>
    </source>
</reference>
<gene>
    <name evidence="6" type="ORF">PCC6912_26650</name>
</gene>
<dbReference type="InterPro" id="IPR051199">
    <property type="entry name" value="LPS_LOS_Heptosyltrfase"/>
</dbReference>
<keyword evidence="1" id="KW-0328">Glycosyltransferase</keyword>
<evidence type="ECO:0000313" key="7">
    <source>
        <dbReference type="Proteomes" id="UP000268857"/>
    </source>
</evidence>
<dbReference type="RefSeq" id="WP_392407263.1">
    <property type="nucleotide sequence ID" value="NZ_CP170746.1"/>
</dbReference>
<dbReference type="GO" id="GO:0005829">
    <property type="term" value="C:cytosol"/>
    <property type="evidence" value="ECO:0007669"/>
    <property type="project" value="TreeGrafter"/>
</dbReference>
<dbReference type="EC" id="2.4.99.24" evidence="4"/>
<evidence type="ECO:0000256" key="4">
    <source>
        <dbReference type="ARBA" id="ARBA00044042"/>
    </source>
</evidence>
<evidence type="ECO:0000256" key="1">
    <source>
        <dbReference type="ARBA" id="ARBA00022676"/>
    </source>
</evidence>
<accession>A0A3S0ZZJ3</accession>
<dbReference type="STRING" id="211165.GCA_000317285_04180"/>
<protein>
    <recommendedName>
        <fullName evidence="4">lipopolysaccharide heptosyltransferase II</fullName>
        <ecNumber evidence="4">2.4.99.24</ecNumber>
    </recommendedName>
</protein>
<dbReference type="GO" id="GO:0008713">
    <property type="term" value="F:ADP-heptose-lipopolysaccharide heptosyltransferase activity"/>
    <property type="evidence" value="ECO:0007669"/>
    <property type="project" value="UniProtKB-EC"/>
</dbReference>
<dbReference type="AlphaFoldDB" id="A0A3S0ZZJ3"/>
<name>A0A3S0ZZJ3_CHLFR</name>
<evidence type="ECO:0000313" key="6">
    <source>
        <dbReference type="EMBL" id="RUR81796.1"/>
    </source>
</evidence>
<dbReference type="GO" id="GO:0009244">
    <property type="term" value="P:lipopolysaccharide core region biosynthetic process"/>
    <property type="evidence" value="ECO:0007669"/>
    <property type="project" value="TreeGrafter"/>
</dbReference>
<dbReference type="Pfam" id="PF01075">
    <property type="entry name" value="Glyco_transf_9"/>
    <property type="match status" value="1"/>
</dbReference>
<dbReference type="Gene3D" id="3.40.50.2000">
    <property type="entry name" value="Glycogen Phosphorylase B"/>
    <property type="match status" value="2"/>
</dbReference>
<evidence type="ECO:0000256" key="3">
    <source>
        <dbReference type="ARBA" id="ARBA00043995"/>
    </source>
</evidence>
<dbReference type="EMBL" id="RSCJ01000009">
    <property type="protein sequence ID" value="RUR81796.1"/>
    <property type="molecule type" value="Genomic_DNA"/>
</dbReference>
<comment type="similarity">
    <text evidence="3">Belongs to the glycosyltransferase 9 family.</text>
</comment>
<dbReference type="InterPro" id="IPR002201">
    <property type="entry name" value="Glyco_trans_9"/>
</dbReference>
<dbReference type="CDD" id="cd03789">
    <property type="entry name" value="GT9_LPS_heptosyltransferase"/>
    <property type="match status" value="1"/>
</dbReference>
<evidence type="ECO:0000256" key="5">
    <source>
        <dbReference type="ARBA" id="ARBA00047503"/>
    </source>
</evidence>
<comment type="caution">
    <text evidence="6">The sequence shown here is derived from an EMBL/GenBank/DDBJ whole genome shotgun (WGS) entry which is preliminary data.</text>
</comment>
<dbReference type="SUPFAM" id="SSF53756">
    <property type="entry name" value="UDP-Glycosyltransferase/glycogen phosphorylase"/>
    <property type="match status" value="1"/>
</dbReference>
<evidence type="ECO:0000256" key="2">
    <source>
        <dbReference type="ARBA" id="ARBA00022679"/>
    </source>
</evidence>
<dbReference type="InterPro" id="IPR011910">
    <property type="entry name" value="RfaF"/>
</dbReference>
<dbReference type="PANTHER" id="PTHR30160">
    <property type="entry name" value="TETRAACYLDISACCHARIDE 4'-KINASE-RELATED"/>
    <property type="match status" value="1"/>
</dbReference>
<comment type="catalytic activity">
    <reaction evidence="5">
        <text>an L-alpha-D-Hep-(1-&gt;5)-[alpha-Kdo-(2-&gt;4)]-alpha-Kdo-(2-&gt;6)-lipid A + ADP-L-glycero-beta-D-manno-heptose = an L-alpha-D-Hep-(1-&gt;3)-L-alpha-D-Hep-(1-&gt;5)-[alpha-Kdo-(2-&gt;4)]-alpha-Kdo-(2-&gt;6)-lipid A + ADP + H(+)</text>
        <dbReference type="Rhea" id="RHEA:74071"/>
        <dbReference type="ChEBI" id="CHEBI:15378"/>
        <dbReference type="ChEBI" id="CHEBI:61506"/>
        <dbReference type="ChEBI" id="CHEBI:193068"/>
        <dbReference type="ChEBI" id="CHEBI:193069"/>
        <dbReference type="ChEBI" id="CHEBI:456216"/>
        <dbReference type="EC" id="2.4.99.24"/>
    </reaction>
</comment>